<keyword evidence="5 6" id="KW-0472">Membrane</keyword>
<feature type="transmembrane region" description="Helical" evidence="6">
    <location>
        <begin position="336"/>
        <end position="356"/>
    </location>
</feature>
<feature type="transmembrane region" description="Helical" evidence="6">
    <location>
        <begin position="251"/>
        <end position="271"/>
    </location>
</feature>
<protein>
    <recommendedName>
        <fullName evidence="9">Multidrug and toxic compound extrusion protein</fullName>
    </recommendedName>
</protein>
<dbReference type="GO" id="GO:0042910">
    <property type="term" value="F:xenobiotic transmembrane transporter activity"/>
    <property type="evidence" value="ECO:0007669"/>
    <property type="project" value="InterPro"/>
</dbReference>
<evidence type="ECO:0000256" key="1">
    <source>
        <dbReference type="ARBA" id="ARBA00004141"/>
    </source>
</evidence>
<feature type="transmembrane region" description="Helical" evidence="6">
    <location>
        <begin position="368"/>
        <end position="389"/>
    </location>
</feature>
<accession>A0AAQ3QLY1</accession>
<keyword evidence="8" id="KW-1185">Reference proteome</keyword>
<dbReference type="GO" id="GO:0015297">
    <property type="term" value="F:antiporter activity"/>
    <property type="evidence" value="ECO:0007669"/>
    <property type="project" value="InterPro"/>
</dbReference>
<dbReference type="EMBL" id="CP136897">
    <property type="protein sequence ID" value="WOL17556.1"/>
    <property type="molecule type" value="Genomic_DNA"/>
</dbReference>
<feature type="transmembrane region" description="Helical" evidence="6">
    <location>
        <begin position="292"/>
        <end position="316"/>
    </location>
</feature>
<feature type="transmembrane region" description="Helical" evidence="6">
    <location>
        <begin position="169"/>
        <end position="191"/>
    </location>
</feature>
<sequence length="435" mass="46467">MVAVMVAQLLVPVISTMMVGHLGELELAGTAMASALTGVTGFSLLVGMASGLDTLCGQAYGAKEYRLVGLHTYRAIFALLLVCIPISVLWILLGNILQLVGQDPLVAQEAGRYAIWLIPALFAHAIIQPLMKFLLCQSLILPMLLSIVATLCIHIPLSWVMVFKSGLGNAGAAVSIGLSFWCNVLMLVLYIRYSTKCQNSRAPISMEAFRGIGGFLSLALPSASMLCLEWWSFELLVLLSGFLPNPQLETSVLSICLNMINVLNSLPLGIGAATSTRVSNELGAWNPKGALLAVKAAGLVAVCEAVLVCGIFMAVRRSVGYAFSNVEEIVNYVAEMIPFICCSVFLESLLGFLSGIARGCGWQHLGAYINLGSLYLVGMPISLVLGFLVHVGGKGLWVGLVCGNATQTILLSVITAFTNWEHQAAKARERISTEK</sequence>
<feature type="transmembrane region" description="Helical" evidence="6">
    <location>
        <begin position="73"/>
        <end position="93"/>
    </location>
</feature>
<dbReference type="Proteomes" id="UP001327560">
    <property type="component" value="Chromosome 8"/>
</dbReference>
<dbReference type="PANTHER" id="PTHR11206">
    <property type="entry name" value="MULTIDRUG RESISTANCE PROTEIN"/>
    <property type="match status" value="1"/>
</dbReference>
<dbReference type="CDD" id="cd13132">
    <property type="entry name" value="MATE_eukaryotic"/>
    <property type="match status" value="1"/>
</dbReference>
<evidence type="ECO:0000313" key="8">
    <source>
        <dbReference type="Proteomes" id="UP001327560"/>
    </source>
</evidence>
<keyword evidence="3 6" id="KW-0812">Transmembrane</keyword>
<evidence type="ECO:0008006" key="9">
    <source>
        <dbReference type="Google" id="ProtNLM"/>
    </source>
</evidence>
<evidence type="ECO:0000256" key="2">
    <source>
        <dbReference type="ARBA" id="ARBA00010199"/>
    </source>
</evidence>
<feature type="transmembrane region" description="Helical" evidence="6">
    <location>
        <begin position="212"/>
        <end position="231"/>
    </location>
</feature>
<evidence type="ECO:0000256" key="3">
    <source>
        <dbReference type="ARBA" id="ARBA00022692"/>
    </source>
</evidence>
<feature type="transmembrane region" description="Helical" evidence="6">
    <location>
        <begin position="395"/>
        <end position="420"/>
    </location>
</feature>
<evidence type="ECO:0000313" key="7">
    <source>
        <dbReference type="EMBL" id="WOL17556.1"/>
    </source>
</evidence>
<gene>
    <name evidence="7" type="ORF">Cni_G26349</name>
</gene>
<feature type="transmembrane region" description="Helical" evidence="6">
    <location>
        <begin position="113"/>
        <end position="131"/>
    </location>
</feature>
<organism evidence="7 8">
    <name type="scientific">Canna indica</name>
    <name type="common">Indian-shot</name>
    <dbReference type="NCBI Taxonomy" id="4628"/>
    <lineage>
        <taxon>Eukaryota</taxon>
        <taxon>Viridiplantae</taxon>
        <taxon>Streptophyta</taxon>
        <taxon>Embryophyta</taxon>
        <taxon>Tracheophyta</taxon>
        <taxon>Spermatophyta</taxon>
        <taxon>Magnoliopsida</taxon>
        <taxon>Liliopsida</taxon>
        <taxon>Zingiberales</taxon>
        <taxon>Cannaceae</taxon>
        <taxon>Canna</taxon>
    </lineage>
</organism>
<dbReference type="Pfam" id="PF01554">
    <property type="entry name" value="MatE"/>
    <property type="match status" value="2"/>
</dbReference>
<evidence type="ECO:0000256" key="4">
    <source>
        <dbReference type="ARBA" id="ARBA00022989"/>
    </source>
</evidence>
<dbReference type="InterPro" id="IPR045069">
    <property type="entry name" value="MATE_euk"/>
</dbReference>
<proteinExistence type="inferred from homology"/>
<reference evidence="7 8" key="1">
    <citation type="submission" date="2023-10" db="EMBL/GenBank/DDBJ databases">
        <title>Chromosome-scale genome assembly provides insights into flower coloration mechanisms of Canna indica.</title>
        <authorList>
            <person name="Li C."/>
        </authorList>
    </citation>
    <scope>NUCLEOTIDE SEQUENCE [LARGE SCALE GENOMIC DNA]</scope>
    <source>
        <tissue evidence="7">Flower</tissue>
    </source>
</reference>
<feature type="transmembrane region" description="Helical" evidence="6">
    <location>
        <begin position="31"/>
        <end position="52"/>
    </location>
</feature>
<dbReference type="AlphaFoldDB" id="A0AAQ3QLY1"/>
<evidence type="ECO:0000256" key="5">
    <source>
        <dbReference type="ARBA" id="ARBA00023136"/>
    </source>
</evidence>
<dbReference type="GO" id="GO:0016020">
    <property type="term" value="C:membrane"/>
    <property type="evidence" value="ECO:0007669"/>
    <property type="project" value="UniProtKB-SubCell"/>
</dbReference>
<dbReference type="GO" id="GO:1990961">
    <property type="term" value="P:xenobiotic detoxification by transmembrane export across the plasma membrane"/>
    <property type="evidence" value="ECO:0007669"/>
    <property type="project" value="InterPro"/>
</dbReference>
<comment type="subcellular location">
    <subcellularLocation>
        <location evidence="1">Membrane</location>
        <topology evidence="1">Multi-pass membrane protein</topology>
    </subcellularLocation>
</comment>
<evidence type="ECO:0000256" key="6">
    <source>
        <dbReference type="SAM" id="Phobius"/>
    </source>
</evidence>
<name>A0AAQ3QLY1_9LILI</name>
<feature type="transmembrane region" description="Helical" evidence="6">
    <location>
        <begin position="143"/>
        <end position="163"/>
    </location>
</feature>
<dbReference type="InterPro" id="IPR002528">
    <property type="entry name" value="MATE_fam"/>
</dbReference>
<keyword evidence="4 6" id="KW-1133">Transmembrane helix</keyword>
<comment type="similarity">
    <text evidence="2">Belongs to the multi antimicrobial extrusion (MATE) (TC 2.A.66.1) family.</text>
</comment>
<dbReference type="NCBIfam" id="TIGR00797">
    <property type="entry name" value="matE"/>
    <property type="match status" value="1"/>
</dbReference>